<evidence type="ECO:0000313" key="4">
    <source>
        <dbReference type="Proteomes" id="UP000632222"/>
    </source>
</evidence>
<comment type="caution">
    <text evidence="3">The sequence shown here is derived from an EMBL/GenBank/DDBJ whole genome shotgun (WGS) entry which is preliminary data.</text>
</comment>
<dbReference type="InterPro" id="IPR015378">
    <property type="entry name" value="Transposase-like_Mu_C"/>
</dbReference>
<dbReference type="RefSeq" id="WP_189008179.1">
    <property type="nucleotide sequence ID" value="NZ_BMOD01000034.1"/>
</dbReference>
<feature type="domain" description="Transposase-like Mu C-terminal" evidence="2">
    <location>
        <begin position="109"/>
        <end position="169"/>
    </location>
</feature>
<evidence type="ECO:0000256" key="1">
    <source>
        <dbReference type="SAM" id="MobiDB-lite"/>
    </source>
</evidence>
<name>A0ABQ2DJW0_9DEIO</name>
<dbReference type="EMBL" id="BMOD01000034">
    <property type="protein sequence ID" value="GGJ56150.1"/>
    <property type="molecule type" value="Genomic_DNA"/>
</dbReference>
<feature type="region of interest" description="Disordered" evidence="1">
    <location>
        <begin position="218"/>
        <end position="262"/>
    </location>
</feature>
<evidence type="ECO:0000259" key="2">
    <source>
        <dbReference type="Pfam" id="PF09299"/>
    </source>
</evidence>
<feature type="compositionally biased region" description="Pro residues" evidence="1">
    <location>
        <begin position="224"/>
        <end position="234"/>
    </location>
</feature>
<evidence type="ECO:0000313" key="3">
    <source>
        <dbReference type="EMBL" id="GGJ56150.1"/>
    </source>
</evidence>
<dbReference type="Pfam" id="PF09299">
    <property type="entry name" value="Mu-transpos_C"/>
    <property type="match status" value="1"/>
</dbReference>
<protein>
    <recommendedName>
        <fullName evidence="2">Transposase-like Mu C-terminal domain-containing protein</fullName>
    </recommendedName>
</protein>
<proteinExistence type="predicted"/>
<sequence>MAFQAIPSDPHLRGRIERLIGLINEALRHLPGSTLNRHRTRGKTGKDYAFFGEKDLERYLTQYLLDRINVQVKRGEVLSRLQNAWVQVSEGKSQFSPLPEGDHEKIQKMLMPCFKRSLQKTGLQWKYRHYVSFHPEVLNLVRRRKAVGEVTVLFDPHNIQQVWLLHPETGESMELFCKDIPRPTSIWAWEEARKQLELELKPARSAHQIYQKVLQMRDDDVPADPNPPATPTEPAPGTKFPSAHWPKFGIQEAPPERNRGRH</sequence>
<keyword evidence="4" id="KW-1185">Reference proteome</keyword>
<accession>A0ABQ2DJW0</accession>
<organism evidence="3 4">
    <name type="scientific">Deinococcus roseus</name>
    <dbReference type="NCBI Taxonomy" id="392414"/>
    <lineage>
        <taxon>Bacteria</taxon>
        <taxon>Thermotogati</taxon>
        <taxon>Deinococcota</taxon>
        <taxon>Deinococci</taxon>
        <taxon>Deinococcales</taxon>
        <taxon>Deinococcaceae</taxon>
        <taxon>Deinococcus</taxon>
    </lineage>
</organism>
<dbReference type="Proteomes" id="UP000632222">
    <property type="component" value="Unassembled WGS sequence"/>
</dbReference>
<reference evidence="4" key="1">
    <citation type="journal article" date="2019" name="Int. J. Syst. Evol. Microbiol.">
        <title>The Global Catalogue of Microorganisms (GCM) 10K type strain sequencing project: providing services to taxonomists for standard genome sequencing and annotation.</title>
        <authorList>
            <consortium name="The Broad Institute Genomics Platform"/>
            <consortium name="The Broad Institute Genome Sequencing Center for Infectious Disease"/>
            <person name="Wu L."/>
            <person name="Ma J."/>
        </authorList>
    </citation>
    <scope>NUCLEOTIDE SEQUENCE [LARGE SCALE GENOMIC DNA]</scope>
    <source>
        <strain evidence="4">JCM 14370</strain>
    </source>
</reference>
<gene>
    <name evidence="3" type="ORF">GCM10008938_47870</name>
</gene>